<dbReference type="EMBL" id="LXZO01000156">
    <property type="protein sequence ID" value="PAY43231.1"/>
    <property type="molecule type" value="Genomic_DNA"/>
</dbReference>
<dbReference type="EMBL" id="QAGV01000007">
    <property type="protein sequence ID" value="PTR95318.1"/>
    <property type="molecule type" value="Genomic_DNA"/>
</dbReference>
<gene>
    <name evidence="1" type="ORF">A8C52_03200</name>
    <name evidence="2" type="ORF">DBP89_06775</name>
</gene>
<dbReference type="RefSeq" id="WP_003698998.1">
    <property type="nucleotide sequence ID" value="NZ_CBCRTQ010000006.1"/>
</dbReference>
<dbReference type="AlphaFoldDB" id="A0A8I2HGS1"/>
<evidence type="ECO:0000313" key="4">
    <source>
        <dbReference type="Proteomes" id="UP000244552"/>
    </source>
</evidence>
<reference evidence="2 4" key="2">
    <citation type="journal article" date="2018" name="Genome Announc.">
        <title>Fifty-Six Draft Genome Sequences of 10 Lactobacillus Species from 22 Commercial Dietary Supplements.</title>
        <authorList>
            <person name="Gangiredla J."/>
            <person name="Barnaba T.J."/>
            <person name="Mammel M.K."/>
            <person name="Lacher D.W."/>
            <person name="Elkins C.A."/>
            <person name="Lampel K.A."/>
            <person name="Whitehouse C.A."/>
            <person name="Tartera C."/>
        </authorList>
    </citation>
    <scope>NUCLEOTIDE SEQUENCE [LARGE SCALE GENOMIC DNA]</scope>
    <source>
        <strain evidence="2 4">DS11_12</strain>
    </source>
</reference>
<protein>
    <submittedName>
        <fullName evidence="1">Uncharacterized protein</fullName>
    </submittedName>
</protein>
<name>A0A8I2HGS1_9LACO</name>
<dbReference type="Proteomes" id="UP000218139">
    <property type="component" value="Unassembled WGS sequence"/>
</dbReference>
<organism evidence="1 3">
    <name type="scientific">Ligilactobacillus salivarius</name>
    <dbReference type="NCBI Taxonomy" id="1624"/>
    <lineage>
        <taxon>Bacteria</taxon>
        <taxon>Bacillati</taxon>
        <taxon>Bacillota</taxon>
        <taxon>Bacilli</taxon>
        <taxon>Lactobacillales</taxon>
        <taxon>Lactobacillaceae</taxon>
        <taxon>Ligilactobacillus</taxon>
    </lineage>
</organism>
<proteinExistence type="predicted"/>
<sequence length="87" mass="10007">MSWLEFVTVLENANVGINEDNICEYEDEIFNHVLANFDNTFPKGILIQQELVINKIKLEIEFPVIQGEFDTEPGNIKILRINGNRVS</sequence>
<evidence type="ECO:0000313" key="3">
    <source>
        <dbReference type="Proteomes" id="UP000218139"/>
    </source>
</evidence>
<evidence type="ECO:0000313" key="1">
    <source>
        <dbReference type="EMBL" id="PAY43231.1"/>
    </source>
</evidence>
<dbReference type="Proteomes" id="UP000244552">
    <property type="component" value="Unassembled WGS sequence"/>
</dbReference>
<reference evidence="1 3" key="1">
    <citation type="submission" date="2016-05" db="EMBL/GenBank/DDBJ databases">
        <authorList>
            <person name="Lee J.-Y."/>
            <person name="Kim E.B."/>
            <person name="Choi Y.-J."/>
        </authorList>
    </citation>
    <scope>NUCLEOTIDE SEQUENCE [LARGE SCALE GENOMIC DNA]</scope>
    <source>
        <strain evidence="1 3">KLA006</strain>
    </source>
</reference>
<evidence type="ECO:0000313" key="2">
    <source>
        <dbReference type="EMBL" id="PTR95318.1"/>
    </source>
</evidence>
<comment type="caution">
    <text evidence="1">The sequence shown here is derived from an EMBL/GenBank/DDBJ whole genome shotgun (WGS) entry which is preliminary data.</text>
</comment>
<accession>A0A8I2HGS1</accession>